<feature type="compositionally biased region" description="Basic and acidic residues" evidence="1">
    <location>
        <begin position="153"/>
        <end position="169"/>
    </location>
</feature>
<organism evidence="2 3">
    <name type="scientific">Pleurodeles waltl</name>
    <name type="common">Iberian ribbed newt</name>
    <dbReference type="NCBI Taxonomy" id="8319"/>
    <lineage>
        <taxon>Eukaryota</taxon>
        <taxon>Metazoa</taxon>
        <taxon>Chordata</taxon>
        <taxon>Craniata</taxon>
        <taxon>Vertebrata</taxon>
        <taxon>Euteleostomi</taxon>
        <taxon>Amphibia</taxon>
        <taxon>Batrachia</taxon>
        <taxon>Caudata</taxon>
        <taxon>Salamandroidea</taxon>
        <taxon>Salamandridae</taxon>
        <taxon>Pleurodelinae</taxon>
        <taxon>Pleurodeles</taxon>
    </lineage>
</organism>
<name>A0AAV7USL3_PLEWA</name>
<comment type="caution">
    <text evidence="2">The sequence shown here is derived from an EMBL/GenBank/DDBJ whole genome shotgun (WGS) entry which is preliminary data.</text>
</comment>
<dbReference type="EMBL" id="JANPWB010000004">
    <property type="protein sequence ID" value="KAJ1191381.1"/>
    <property type="molecule type" value="Genomic_DNA"/>
</dbReference>
<accession>A0AAV7USL3</accession>
<feature type="region of interest" description="Disordered" evidence="1">
    <location>
        <begin position="140"/>
        <end position="169"/>
    </location>
</feature>
<sequence>MRPSWLKTPLVQESLCGGQAGSLPLCSTFTFPFHLSLRHTGVSFNYGVSGVPGISGSRLRQRTVLMLRCAASKLHLPPPGWAKDVTRVRLSQLSHFRLSVRLRLSVRHLGALQYSPETSCKIVPTCSKLYTITTTRGIPVKPTDKDLDEDDDHLPVLHPADRSRAADGR</sequence>
<reference evidence="2" key="1">
    <citation type="journal article" date="2022" name="bioRxiv">
        <title>Sequencing and chromosome-scale assembly of the giantPleurodeles waltlgenome.</title>
        <authorList>
            <person name="Brown T."/>
            <person name="Elewa A."/>
            <person name="Iarovenko S."/>
            <person name="Subramanian E."/>
            <person name="Araus A.J."/>
            <person name="Petzold A."/>
            <person name="Susuki M."/>
            <person name="Suzuki K.-i.T."/>
            <person name="Hayashi T."/>
            <person name="Toyoda A."/>
            <person name="Oliveira C."/>
            <person name="Osipova E."/>
            <person name="Leigh N.D."/>
            <person name="Simon A."/>
            <person name="Yun M.H."/>
        </authorList>
    </citation>
    <scope>NUCLEOTIDE SEQUENCE</scope>
    <source>
        <strain evidence="2">20211129_DDA</strain>
        <tissue evidence="2">Liver</tissue>
    </source>
</reference>
<evidence type="ECO:0000313" key="3">
    <source>
        <dbReference type="Proteomes" id="UP001066276"/>
    </source>
</evidence>
<evidence type="ECO:0000313" key="2">
    <source>
        <dbReference type="EMBL" id="KAJ1191381.1"/>
    </source>
</evidence>
<proteinExistence type="predicted"/>
<gene>
    <name evidence="2" type="ORF">NDU88_000697</name>
</gene>
<evidence type="ECO:0000256" key="1">
    <source>
        <dbReference type="SAM" id="MobiDB-lite"/>
    </source>
</evidence>
<dbReference type="Proteomes" id="UP001066276">
    <property type="component" value="Chromosome 2_2"/>
</dbReference>
<keyword evidence="3" id="KW-1185">Reference proteome</keyword>
<protein>
    <submittedName>
        <fullName evidence="2">Uncharacterized protein</fullName>
    </submittedName>
</protein>
<dbReference type="AlphaFoldDB" id="A0AAV7USL3"/>